<feature type="transmembrane region" description="Helical" evidence="1">
    <location>
        <begin position="64"/>
        <end position="84"/>
    </location>
</feature>
<keyword evidence="1" id="KW-1133">Transmembrane helix</keyword>
<keyword evidence="1" id="KW-0472">Membrane</keyword>
<feature type="transmembrane region" description="Helical" evidence="1">
    <location>
        <begin position="220"/>
        <end position="238"/>
    </location>
</feature>
<keyword evidence="1" id="KW-0812">Transmembrane</keyword>
<sequence length="252" mass="26082">MSLLSRYAAGIRASALSFFREPLNLVLLVVLPAASIQIFGVAYGQFPEFGFLNLPASLDATARITGATFATGALAGVLGLFQLISARDADHRLSICGFPALDLLVARFATLVVISLVIAGVSTLTLVGLLSEPVASPLFVFMGLTLVGVIYAMLGILVGAVLPRALEGSLALVILADMDNVIASGIFPIQDRITQLSPTSYGHEVVTRAVLDGELATGELLPALTIVAVLGGLAILAYTHTVEPIVSGGVVQ</sequence>
<feature type="transmembrane region" description="Helical" evidence="1">
    <location>
        <begin position="104"/>
        <end position="127"/>
    </location>
</feature>
<organism evidence="2 3">
    <name type="scientific">Halobacterium hubeiense</name>
    <dbReference type="NCBI Taxonomy" id="1407499"/>
    <lineage>
        <taxon>Archaea</taxon>
        <taxon>Methanobacteriati</taxon>
        <taxon>Methanobacteriota</taxon>
        <taxon>Stenosarchaea group</taxon>
        <taxon>Halobacteria</taxon>
        <taxon>Halobacteriales</taxon>
        <taxon>Halobacteriaceae</taxon>
        <taxon>Halobacterium</taxon>
    </lineage>
</organism>
<evidence type="ECO:0000313" key="3">
    <source>
        <dbReference type="Proteomes" id="UP000066737"/>
    </source>
</evidence>
<dbReference type="OrthoDB" id="271736at2157"/>
<dbReference type="GeneID" id="26660842"/>
<protein>
    <recommendedName>
        <fullName evidence="4">ABC-type transport system permease protein</fullName>
    </recommendedName>
</protein>
<geneLocation type="plasmid" evidence="3">
    <name>pSTJ003</name>
</geneLocation>
<evidence type="ECO:0000313" key="2">
    <source>
        <dbReference type="EMBL" id="CQH65057.1"/>
    </source>
</evidence>
<proteinExistence type="predicted"/>
<dbReference type="KEGG" id="hhb:Hhub_6052"/>
<evidence type="ECO:0000256" key="1">
    <source>
        <dbReference type="SAM" id="Phobius"/>
    </source>
</evidence>
<gene>
    <name evidence="2" type="ORF">HHUB_6052</name>
</gene>
<name>A0A0U5D2H9_9EURY</name>
<feature type="transmembrane region" description="Helical" evidence="1">
    <location>
        <begin position="21"/>
        <end position="44"/>
    </location>
</feature>
<feature type="transmembrane region" description="Helical" evidence="1">
    <location>
        <begin position="139"/>
        <end position="162"/>
    </location>
</feature>
<accession>A0A0U5D2H9</accession>
<dbReference type="AlphaFoldDB" id="A0A0U5D2H9"/>
<keyword evidence="3" id="KW-1185">Reference proteome</keyword>
<evidence type="ECO:0008006" key="4">
    <source>
        <dbReference type="Google" id="ProtNLM"/>
    </source>
</evidence>
<reference evidence="3" key="1">
    <citation type="journal article" date="2016" name="Environ. Microbiol.">
        <title>The complete genome of a viable archaeum isolated from 123-million-year-old rock salt.</title>
        <authorList>
            <person name="Jaakkola S.T."/>
            <person name="Pfeiffer F."/>
            <person name="Ravantti J.J."/>
            <person name="Guo Q."/>
            <person name="Liu Y."/>
            <person name="Chen X."/>
            <person name="Ma H."/>
            <person name="Yang C."/>
            <person name="Oksanen H.M."/>
            <person name="Bamford D.H."/>
        </authorList>
    </citation>
    <scope>NUCLEOTIDE SEQUENCE</scope>
    <source>
        <strain evidence="3">JI20-1</strain>
        <plasmid evidence="3">Plasmid pSTJ003</plasmid>
    </source>
</reference>
<dbReference type="RefSeq" id="WP_059059136.1">
    <property type="nucleotide sequence ID" value="NZ_CEML01000005.1"/>
</dbReference>
<dbReference type="Proteomes" id="UP000066737">
    <property type="component" value="Plasmid pSTJ003"/>
</dbReference>
<dbReference type="EMBL" id="LN831305">
    <property type="protein sequence ID" value="CQH65057.1"/>
    <property type="molecule type" value="Genomic_DNA"/>
</dbReference>